<keyword evidence="1" id="KW-0472">Membrane</keyword>
<name>A0A0D7AI38_9AGAR</name>
<gene>
    <name evidence="2" type="ORF">FISHEDRAFT_37352</name>
</gene>
<protein>
    <submittedName>
        <fullName evidence="2">Uncharacterized protein</fullName>
    </submittedName>
</protein>
<sequence length="330" mass="37766">LLEEVSTRNARVRTLMHRIAVNMKECDLSQSQLARILGLNYNGLPQEVLESFSHDPSAVTGATRRVGGYKAVEDIHRRIERQRQIFRDVLSDQNPCNPSIVVSSNVLEDPIQSLMKSLDVLEGQRQELASKARLVDEQSRHVQAVHTVLKAEYNAALAHTSTIYPELPHIVALEENYKDQYLHLWEFGMDVLTLLLDTVTPFWRTYGKTIGDDVQDFLIIPWYRNEFTGEAKRYPIARLPRRSFRHWVLLISCAALSMSILVLQGRTAVTSVRHIRLDVISYTGLRYLIIPFFWVSIIIQWCAVLVEAAIVTMQLAGVVWWLGWSIGICK</sequence>
<feature type="transmembrane region" description="Helical" evidence="1">
    <location>
        <begin position="244"/>
        <end position="263"/>
    </location>
</feature>
<feature type="non-terminal residue" evidence="2">
    <location>
        <position position="1"/>
    </location>
</feature>
<accession>A0A0D7AI38</accession>
<reference evidence="2 3" key="1">
    <citation type="journal article" date="2015" name="Fungal Genet. Biol.">
        <title>Evolution of novel wood decay mechanisms in Agaricales revealed by the genome sequences of Fistulina hepatica and Cylindrobasidium torrendii.</title>
        <authorList>
            <person name="Floudas D."/>
            <person name="Held B.W."/>
            <person name="Riley R."/>
            <person name="Nagy L.G."/>
            <person name="Koehler G."/>
            <person name="Ransdell A.S."/>
            <person name="Younus H."/>
            <person name="Chow J."/>
            <person name="Chiniquy J."/>
            <person name="Lipzen A."/>
            <person name="Tritt A."/>
            <person name="Sun H."/>
            <person name="Haridas S."/>
            <person name="LaButti K."/>
            <person name="Ohm R.A."/>
            <person name="Kues U."/>
            <person name="Blanchette R.A."/>
            <person name="Grigoriev I.V."/>
            <person name="Minto R.E."/>
            <person name="Hibbett D.S."/>
        </authorList>
    </citation>
    <scope>NUCLEOTIDE SEQUENCE [LARGE SCALE GENOMIC DNA]</scope>
    <source>
        <strain evidence="2 3">ATCC 64428</strain>
    </source>
</reference>
<evidence type="ECO:0000313" key="2">
    <source>
        <dbReference type="EMBL" id="KIY51247.1"/>
    </source>
</evidence>
<dbReference type="OrthoDB" id="3190515at2759"/>
<keyword evidence="3" id="KW-1185">Reference proteome</keyword>
<feature type="transmembrane region" description="Helical" evidence="1">
    <location>
        <begin position="312"/>
        <end position="329"/>
    </location>
</feature>
<evidence type="ECO:0000313" key="3">
    <source>
        <dbReference type="Proteomes" id="UP000054144"/>
    </source>
</evidence>
<keyword evidence="1" id="KW-0812">Transmembrane</keyword>
<organism evidence="2 3">
    <name type="scientific">Fistulina hepatica ATCC 64428</name>
    <dbReference type="NCBI Taxonomy" id="1128425"/>
    <lineage>
        <taxon>Eukaryota</taxon>
        <taxon>Fungi</taxon>
        <taxon>Dikarya</taxon>
        <taxon>Basidiomycota</taxon>
        <taxon>Agaricomycotina</taxon>
        <taxon>Agaricomycetes</taxon>
        <taxon>Agaricomycetidae</taxon>
        <taxon>Agaricales</taxon>
        <taxon>Fistulinaceae</taxon>
        <taxon>Fistulina</taxon>
    </lineage>
</organism>
<evidence type="ECO:0000256" key="1">
    <source>
        <dbReference type="SAM" id="Phobius"/>
    </source>
</evidence>
<proteinExistence type="predicted"/>
<feature type="transmembrane region" description="Helical" evidence="1">
    <location>
        <begin position="284"/>
        <end position="306"/>
    </location>
</feature>
<dbReference type="Proteomes" id="UP000054144">
    <property type="component" value="Unassembled WGS sequence"/>
</dbReference>
<dbReference type="AlphaFoldDB" id="A0A0D7AI38"/>
<dbReference type="EMBL" id="KN881666">
    <property type="protein sequence ID" value="KIY51247.1"/>
    <property type="molecule type" value="Genomic_DNA"/>
</dbReference>
<keyword evidence="1" id="KW-1133">Transmembrane helix</keyword>